<proteinExistence type="predicted"/>
<dbReference type="Proteomes" id="UP001470230">
    <property type="component" value="Unassembled WGS sequence"/>
</dbReference>
<keyword evidence="1" id="KW-1133">Transmembrane helix</keyword>
<keyword evidence="1" id="KW-0472">Membrane</keyword>
<organism evidence="2 3">
    <name type="scientific">Tritrichomonas musculus</name>
    <dbReference type="NCBI Taxonomy" id="1915356"/>
    <lineage>
        <taxon>Eukaryota</taxon>
        <taxon>Metamonada</taxon>
        <taxon>Parabasalia</taxon>
        <taxon>Tritrichomonadida</taxon>
        <taxon>Tritrichomonadidae</taxon>
        <taxon>Tritrichomonas</taxon>
    </lineage>
</organism>
<evidence type="ECO:0000313" key="3">
    <source>
        <dbReference type="Proteomes" id="UP001470230"/>
    </source>
</evidence>
<feature type="transmembrane region" description="Helical" evidence="1">
    <location>
        <begin position="14"/>
        <end position="38"/>
    </location>
</feature>
<dbReference type="EMBL" id="JAPFFF010000013">
    <property type="protein sequence ID" value="KAK8871942.1"/>
    <property type="molecule type" value="Genomic_DNA"/>
</dbReference>
<evidence type="ECO:0000256" key="1">
    <source>
        <dbReference type="SAM" id="Phobius"/>
    </source>
</evidence>
<protein>
    <submittedName>
        <fullName evidence="2">Uncharacterized protein</fullName>
    </submittedName>
</protein>
<accession>A0ABR2J3Q0</accession>
<sequence>MYENMFRCGIIETLLLITAVMVLINLSIYLFTRCWFFGTSYNYSEIWTNVFDSKKLSFIPAVLNILSYMTYISWFNFEIYECASIFFQTVWPGCPSFICNKYFLMYFFNFITTLPCLFVSNFTSFTIIAYIGNIAMIISVICLLILLIKSIKNIRFSMAVNNSGSVDDESGFPYLTYITLFSKDASALFGCIGTVMSAFYMHPFLEMIFEKY</sequence>
<gene>
    <name evidence="2" type="ORF">M9Y10_007688</name>
</gene>
<reference evidence="2 3" key="1">
    <citation type="submission" date="2024-04" db="EMBL/GenBank/DDBJ databases">
        <title>Tritrichomonas musculus Genome.</title>
        <authorList>
            <person name="Alves-Ferreira E."/>
            <person name="Grigg M."/>
            <person name="Lorenzi H."/>
            <person name="Galac M."/>
        </authorList>
    </citation>
    <scope>NUCLEOTIDE SEQUENCE [LARGE SCALE GENOMIC DNA]</scope>
    <source>
        <strain evidence="2 3">EAF2021</strain>
    </source>
</reference>
<name>A0ABR2J3Q0_9EUKA</name>
<feature type="transmembrane region" description="Helical" evidence="1">
    <location>
        <begin position="58"/>
        <end position="77"/>
    </location>
</feature>
<evidence type="ECO:0000313" key="2">
    <source>
        <dbReference type="EMBL" id="KAK8871942.1"/>
    </source>
</evidence>
<keyword evidence="1" id="KW-0812">Transmembrane</keyword>
<comment type="caution">
    <text evidence="2">The sequence shown here is derived from an EMBL/GenBank/DDBJ whole genome shotgun (WGS) entry which is preliminary data.</text>
</comment>
<feature type="transmembrane region" description="Helical" evidence="1">
    <location>
        <begin position="185"/>
        <end position="205"/>
    </location>
</feature>
<keyword evidence="3" id="KW-1185">Reference proteome</keyword>
<feature type="transmembrane region" description="Helical" evidence="1">
    <location>
        <begin position="127"/>
        <end position="148"/>
    </location>
</feature>